<dbReference type="EMBL" id="CAJNOR010014066">
    <property type="protein sequence ID" value="CAF1676592.1"/>
    <property type="molecule type" value="Genomic_DNA"/>
</dbReference>
<evidence type="ECO:0000313" key="2">
    <source>
        <dbReference type="EMBL" id="CAF1676592.1"/>
    </source>
</evidence>
<evidence type="ECO:0000313" key="1">
    <source>
        <dbReference type="EMBL" id="CAF1484278.1"/>
    </source>
</evidence>
<sequence>MGRFSHTHTPNQILINASSDDNYQPITPFVPSTSDLVRFNTKWQEQLKVERERVRRNLITGKNYKIGDESNIDDIEDTVVTLINSTNSNMSMSDNYNSILPVASVTSTTYCNQKSVTDKCTLNREQKAAFMIITSHLDGDKPSRTGDNNGQLIMCIPRCGGTGKSQLIRAVTEYFRATNRIQKIRKLAPSGIAAAEIGGMSMVGLTLLGKLSRVLCAAKHADPQIPFGGINVIFFGDYLQYRPVYDAPLHTDFSSKNKKKSNYVLHVL</sequence>
<protein>
    <recommendedName>
        <fullName evidence="5">ATP-dependent DNA helicase</fullName>
    </recommendedName>
</protein>
<dbReference type="InterPro" id="IPR027417">
    <property type="entry name" value="P-loop_NTPase"/>
</dbReference>
<organism evidence="1 4">
    <name type="scientific">Adineta ricciae</name>
    <name type="common">Rotifer</name>
    <dbReference type="NCBI Taxonomy" id="249248"/>
    <lineage>
        <taxon>Eukaryota</taxon>
        <taxon>Metazoa</taxon>
        <taxon>Spiralia</taxon>
        <taxon>Gnathifera</taxon>
        <taxon>Rotifera</taxon>
        <taxon>Eurotatoria</taxon>
        <taxon>Bdelloidea</taxon>
        <taxon>Adinetida</taxon>
        <taxon>Adinetidae</taxon>
        <taxon>Adineta</taxon>
    </lineage>
</organism>
<reference evidence="1" key="1">
    <citation type="submission" date="2021-02" db="EMBL/GenBank/DDBJ databases">
        <authorList>
            <person name="Nowell W R."/>
        </authorList>
    </citation>
    <scope>NUCLEOTIDE SEQUENCE</scope>
</reference>
<dbReference type="Proteomes" id="UP000663828">
    <property type="component" value="Unassembled WGS sequence"/>
</dbReference>
<dbReference type="SUPFAM" id="SSF52540">
    <property type="entry name" value="P-loop containing nucleoside triphosphate hydrolases"/>
    <property type="match status" value="1"/>
</dbReference>
<dbReference type="EMBL" id="CAJNOJ010000558">
    <property type="protein sequence ID" value="CAF1484278.1"/>
    <property type="molecule type" value="Genomic_DNA"/>
</dbReference>
<comment type="caution">
    <text evidence="1">The sequence shown here is derived from an EMBL/GenBank/DDBJ whole genome shotgun (WGS) entry which is preliminary data.</text>
</comment>
<proteinExistence type="predicted"/>
<dbReference type="OrthoDB" id="272985at2759"/>
<dbReference type="Gene3D" id="3.40.50.300">
    <property type="entry name" value="P-loop containing nucleotide triphosphate hydrolases"/>
    <property type="match status" value="1"/>
</dbReference>
<evidence type="ECO:0008006" key="5">
    <source>
        <dbReference type="Google" id="ProtNLM"/>
    </source>
</evidence>
<name>A0A815RY75_ADIRI</name>
<dbReference type="AlphaFoldDB" id="A0A815RY75"/>
<dbReference type="InterPro" id="IPR051055">
    <property type="entry name" value="PIF1_helicase"/>
</dbReference>
<dbReference type="Proteomes" id="UP000663852">
    <property type="component" value="Unassembled WGS sequence"/>
</dbReference>
<keyword evidence="3" id="KW-1185">Reference proteome</keyword>
<evidence type="ECO:0000313" key="4">
    <source>
        <dbReference type="Proteomes" id="UP000663852"/>
    </source>
</evidence>
<gene>
    <name evidence="1" type="ORF">EDS130_LOCUS41626</name>
    <name evidence="2" type="ORF">XAT740_LOCUS59721</name>
</gene>
<dbReference type="PANTHER" id="PTHR47642">
    <property type="entry name" value="ATP-DEPENDENT DNA HELICASE"/>
    <property type="match status" value="1"/>
</dbReference>
<evidence type="ECO:0000313" key="3">
    <source>
        <dbReference type="Proteomes" id="UP000663828"/>
    </source>
</evidence>
<accession>A0A815RY75</accession>